<dbReference type="InterPro" id="IPR017900">
    <property type="entry name" value="4Fe4S_Fe_S_CS"/>
</dbReference>
<feature type="binding site" evidence="8">
    <location>
        <position position="390"/>
    </location>
    <ligand>
        <name>[4Fe-4S] cluster</name>
        <dbReference type="ChEBI" id="CHEBI:49883"/>
        <label>1</label>
    </ligand>
</feature>
<dbReference type="PANTHER" id="PTHR43034:SF2">
    <property type="entry name" value="ION-TRANSLOCATING OXIDOREDUCTASE COMPLEX SUBUNIT C"/>
    <property type="match status" value="1"/>
</dbReference>
<keyword evidence="8" id="KW-1003">Cell membrane</keyword>
<evidence type="ECO:0000256" key="2">
    <source>
        <dbReference type="ARBA" id="ARBA00022485"/>
    </source>
</evidence>
<feature type="binding site" evidence="8">
    <location>
        <position position="394"/>
    </location>
    <ligand>
        <name>[4Fe-4S] cluster</name>
        <dbReference type="ChEBI" id="CHEBI:49883"/>
        <label>2</label>
    </ligand>
</feature>
<proteinExistence type="inferred from homology"/>
<comment type="similarity">
    <text evidence="8">Belongs to the 4Fe4S bacterial-type ferredoxin family. RnfC subfamily.</text>
</comment>
<evidence type="ECO:0000259" key="10">
    <source>
        <dbReference type="PROSITE" id="PS51379"/>
    </source>
</evidence>
<dbReference type="STRING" id="323850.Shew_2068"/>
<keyword evidence="8" id="KW-0472">Membrane</keyword>
<dbReference type="InterPro" id="IPR019554">
    <property type="entry name" value="Soluble_ligand-bd"/>
</dbReference>
<dbReference type="GO" id="GO:0051539">
    <property type="term" value="F:4 iron, 4 sulfur cluster binding"/>
    <property type="evidence" value="ECO:0007669"/>
    <property type="project" value="UniProtKB-KW"/>
</dbReference>
<keyword evidence="7 8" id="KW-0411">Iron-sulfur</keyword>
<feature type="binding site" evidence="8">
    <location>
        <position position="429"/>
    </location>
    <ligand>
        <name>[4Fe-4S] cluster</name>
        <dbReference type="ChEBI" id="CHEBI:49883"/>
        <label>2</label>
    </ligand>
</feature>
<feature type="compositionally biased region" description="Basic and acidic residues" evidence="9">
    <location>
        <begin position="569"/>
        <end position="583"/>
    </location>
</feature>
<dbReference type="GO" id="GO:0022900">
    <property type="term" value="P:electron transport chain"/>
    <property type="evidence" value="ECO:0007669"/>
    <property type="project" value="UniProtKB-UniRule"/>
</dbReference>
<feature type="compositionally biased region" description="Basic and acidic residues" evidence="9">
    <location>
        <begin position="756"/>
        <end position="773"/>
    </location>
</feature>
<dbReference type="EC" id="7.-.-.-" evidence="8"/>
<keyword evidence="5 8" id="KW-0249">Electron transport</keyword>
<dbReference type="AlphaFoldDB" id="A3QEN6"/>
<feature type="compositionally biased region" description="Low complexity" evidence="9">
    <location>
        <begin position="626"/>
        <end position="648"/>
    </location>
</feature>
<dbReference type="InterPro" id="IPR010208">
    <property type="entry name" value="Ion_transpt_RnfC/RsxC"/>
</dbReference>
<dbReference type="InterPro" id="IPR011538">
    <property type="entry name" value="Nuo51_FMN-bd"/>
</dbReference>
<dbReference type="KEGG" id="slo:Shew_2068"/>
<feature type="compositionally biased region" description="Low complexity" evidence="9">
    <location>
        <begin position="597"/>
        <end position="608"/>
    </location>
</feature>
<dbReference type="PANTHER" id="PTHR43034">
    <property type="entry name" value="ION-TRANSLOCATING OXIDOREDUCTASE COMPLEX SUBUNIT C"/>
    <property type="match status" value="1"/>
</dbReference>
<keyword evidence="1 8" id="KW-0813">Transport</keyword>
<feature type="region of interest" description="Disordered" evidence="9">
    <location>
        <begin position="799"/>
        <end position="842"/>
    </location>
</feature>
<reference evidence="11 12" key="1">
    <citation type="submission" date="2007-03" db="EMBL/GenBank/DDBJ databases">
        <title>Complete sequence of Shewanella loihica PV-4.</title>
        <authorList>
            <consortium name="US DOE Joint Genome Institute"/>
            <person name="Copeland A."/>
            <person name="Lucas S."/>
            <person name="Lapidus A."/>
            <person name="Barry K."/>
            <person name="Detter J.C."/>
            <person name="Glavina del Rio T."/>
            <person name="Hammon N."/>
            <person name="Israni S."/>
            <person name="Dalin E."/>
            <person name="Tice H."/>
            <person name="Pitluck S."/>
            <person name="Chain P."/>
            <person name="Malfatti S."/>
            <person name="Shin M."/>
            <person name="Vergez L."/>
            <person name="Schmutz J."/>
            <person name="Larimer F."/>
            <person name="Land M."/>
            <person name="Hauser L."/>
            <person name="Kyrpides N."/>
            <person name="Mikhailova N."/>
            <person name="Romine M.F."/>
            <person name="Serres G."/>
            <person name="Fredrickson J."/>
            <person name="Tiedje J."/>
            <person name="Richardson P."/>
        </authorList>
    </citation>
    <scope>NUCLEOTIDE SEQUENCE [LARGE SCALE GENOMIC DNA]</scope>
    <source>
        <strain evidence="12">ATCC BAA-1088 / PV-4</strain>
    </source>
</reference>
<feature type="compositionally biased region" description="Basic and acidic residues" evidence="9">
    <location>
        <begin position="650"/>
        <end position="662"/>
    </location>
</feature>
<dbReference type="Pfam" id="PF12838">
    <property type="entry name" value="Fer4_7"/>
    <property type="match status" value="1"/>
</dbReference>
<feature type="compositionally biased region" description="Acidic residues" evidence="9">
    <location>
        <begin position="819"/>
        <end position="831"/>
    </location>
</feature>
<comment type="cofactor">
    <cofactor evidence="8">
        <name>[4Fe-4S] cluster</name>
        <dbReference type="ChEBI" id="CHEBI:49883"/>
    </cofactor>
    <text evidence="8">Binds 2 [4Fe-4S] clusters per subunit.</text>
</comment>
<dbReference type="InterPro" id="IPR026902">
    <property type="entry name" value="RnfC_N"/>
</dbReference>
<keyword evidence="6 8" id="KW-0408">Iron</keyword>
<protein>
    <recommendedName>
        <fullName evidence="8">Ion-translocating oxidoreductase complex subunit C</fullName>
        <ecNumber evidence="8">7.-.-.-</ecNumber>
    </recommendedName>
    <alternativeName>
        <fullName evidence="8">Rnf electron transport complex subunit C</fullName>
    </alternativeName>
</protein>
<feature type="binding site" evidence="8">
    <location>
        <position position="426"/>
    </location>
    <ligand>
        <name>[4Fe-4S] cluster</name>
        <dbReference type="ChEBI" id="CHEBI:49883"/>
        <label>2</label>
    </ligand>
</feature>
<dbReference type="HAMAP" id="MF_00461">
    <property type="entry name" value="RsxC_RnfC"/>
    <property type="match status" value="1"/>
</dbReference>
<feature type="binding site" evidence="8">
    <location>
        <position position="433"/>
    </location>
    <ligand>
        <name>[4Fe-4S] cluster</name>
        <dbReference type="ChEBI" id="CHEBI:49883"/>
        <label>1</label>
    </ligand>
</feature>
<gene>
    <name evidence="8" type="primary">rnfC</name>
    <name evidence="11" type="ordered locus">Shew_2068</name>
</gene>
<keyword evidence="8" id="KW-0997">Cell inner membrane</keyword>
<feature type="region of interest" description="Disordered" evidence="9">
    <location>
        <begin position="473"/>
        <end position="503"/>
    </location>
</feature>
<dbReference type="RefSeq" id="WP_011865866.1">
    <property type="nucleotide sequence ID" value="NC_009092.1"/>
</dbReference>
<dbReference type="eggNOG" id="COG4656">
    <property type="taxonomic scope" value="Bacteria"/>
</dbReference>
<dbReference type="SUPFAM" id="SSF142019">
    <property type="entry name" value="Nqo1 FMN-binding domain-like"/>
    <property type="match status" value="1"/>
</dbReference>
<feature type="region of interest" description="Disordered" evidence="9">
    <location>
        <begin position="746"/>
        <end position="782"/>
    </location>
</feature>
<dbReference type="Proteomes" id="UP000001558">
    <property type="component" value="Chromosome"/>
</dbReference>
<evidence type="ECO:0000256" key="6">
    <source>
        <dbReference type="ARBA" id="ARBA00023004"/>
    </source>
</evidence>
<dbReference type="Pfam" id="PF10531">
    <property type="entry name" value="SLBB"/>
    <property type="match status" value="1"/>
</dbReference>
<evidence type="ECO:0000256" key="5">
    <source>
        <dbReference type="ARBA" id="ARBA00022982"/>
    </source>
</evidence>
<feature type="binding site" evidence="8">
    <location>
        <position position="384"/>
    </location>
    <ligand>
        <name>[4Fe-4S] cluster</name>
        <dbReference type="ChEBI" id="CHEBI:49883"/>
        <label>1</label>
    </ligand>
</feature>
<dbReference type="GO" id="GO:0009055">
    <property type="term" value="F:electron transfer activity"/>
    <property type="evidence" value="ECO:0007669"/>
    <property type="project" value="InterPro"/>
</dbReference>
<evidence type="ECO:0000256" key="3">
    <source>
        <dbReference type="ARBA" id="ARBA00022723"/>
    </source>
</evidence>
<dbReference type="OrthoDB" id="9767754at2"/>
<dbReference type="PROSITE" id="PS00198">
    <property type="entry name" value="4FE4S_FER_1"/>
    <property type="match status" value="1"/>
</dbReference>
<evidence type="ECO:0000256" key="9">
    <source>
        <dbReference type="SAM" id="MobiDB-lite"/>
    </source>
</evidence>
<feature type="domain" description="4Fe-4S ferredoxin-type" evidence="10">
    <location>
        <begin position="374"/>
        <end position="404"/>
    </location>
</feature>
<dbReference type="Pfam" id="PF13375">
    <property type="entry name" value="RnfC_N"/>
    <property type="match status" value="1"/>
</dbReference>
<feature type="region of interest" description="Disordered" evidence="9">
    <location>
        <begin position="545"/>
        <end position="691"/>
    </location>
</feature>
<dbReference type="NCBIfam" id="TIGR01945">
    <property type="entry name" value="rnfC"/>
    <property type="match status" value="1"/>
</dbReference>
<accession>A3QEN6</accession>
<keyword evidence="12" id="KW-1185">Reference proteome</keyword>
<dbReference type="Pfam" id="PF01512">
    <property type="entry name" value="Complex1_51K"/>
    <property type="match status" value="1"/>
</dbReference>
<comment type="subcellular location">
    <subcellularLocation>
        <location evidence="8">Cell inner membrane</location>
        <topology evidence="8">Peripheral membrane protein</topology>
    </subcellularLocation>
</comment>
<evidence type="ECO:0000256" key="1">
    <source>
        <dbReference type="ARBA" id="ARBA00022448"/>
    </source>
</evidence>
<dbReference type="GO" id="GO:0005886">
    <property type="term" value="C:plasma membrane"/>
    <property type="evidence" value="ECO:0007669"/>
    <property type="project" value="UniProtKB-SubCell"/>
</dbReference>
<dbReference type="SUPFAM" id="SSF46548">
    <property type="entry name" value="alpha-helical ferredoxin"/>
    <property type="match status" value="1"/>
</dbReference>
<name>A3QEN6_SHELP</name>
<dbReference type="InterPro" id="IPR037225">
    <property type="entry name" value="Nuo51_FMN-bd_sf"/>
</dbReference>
<evidence type="ECO:0000313" key="12">
    <source>
        <dbReference type="Proteomes" id="UP000001558"/>
    </source>
</evidence>
<dbReference type="GO" id="GO:0046872">
    <property type="term" value="F:metal ion binding"/>
    <property type="evidence" value="ECO:0007669"/>
    <property type="project" value="UniProtKB-KW"/>
</dbReference>
<feature type="compositionally biased region" description="Low complexity" evidence="9">
    <location>
        <begin position="746"/>
        <end position="755"/>
    </location>
</feature>
<keyword evidence="2 8" id="KW-0004">4Fe-4S</keyword>
<dbReference type="Gene3D" id="3.30.70.20">
    <property type="match status" value="1"/>
</dbReference>
<evidence type="ECO:0000313" key="11">
    <source>
        <dbReference type="EMBL" id="ABO23934.1"/>
    </source>
</evidence>
<dbReference type="InterPro" id="IPR017896">
    <property type="entry name" value="4Fe4S_Fe-S-bd"/>
</dbReference>
<dbReference type="EMBL" id="CP000606">
    <property type="protein sequence ID" value="ABO23934.1"/>
    <property type="molecule type" value="Genomic_DNA"/>
</dbReference>
<feature type="binding site" evidence="8">
    <location>
        <position position="387"/>
    </location>
    <ligand>
        <name>[4Fe-4S] cluster</name>
        <dbReference type="ChEBI" id="CHEBI:49883"/>
        <label>1</label>
    </ligand>
</feature>
<feature type="domain" description="4Fe-4S ferredoxin-type" evidence="10">
    <location>
        <begin position="414"/>
        <end position="443"/>
    </location>
</feature>
<keyword evidence="8" id="KW-1278">Translocase</keyword>
<dbReference type="NCBIfam" id="NF003454">
    <property type="entry name" value="PRK05035.1"/>
    <property type="match status" value="1"/>
</dbReference>
<comment type="subunit">
    <text evidence="8">The complex is composed of six subunits: RnfA, RnfB, RnfC, RnfD, RnfE and RnfG.</text>
</comment>
<evidence type="ECO:0000256" key="7">
    <source>
        <dbReference type="ARBA" id="ARBA00023014"/>
    </source>
</evidence>
<dbReference type="FunFam" id="3.30.70.20:FF:000044">
    <property type="entry name" value="Ion-translocating oxidoreductase complex subunit C"/>
    <property type="match status" value="1"/>
</dbReference>
<feature type="binding site" evidence="8">
    <location>
        <position position="423"/>
    </location>
    <ligand>
        <name>[4Fe-4S] cluster</name>
        <dbReference type="ChEBI" id="CHEBI:49883"/>
        <label>2</label>
    </ligand>
</feature>
<comment type="function">
    <text evidence="8">Part of a membrane-bound complex that couples electron transfer with translocation of ions across the membrane.</text>
</comment>
<keyword evidence="4 8" id="KW-0677">Repeat</keyword>
<organism evidence="11 12">
    <name type="scientific">Shewanella loihica (strain ATCC BAA-1088 / PV-4)</name>
    <dbReference type="NCBI Taxonomy" id="323850"/>
    <lineage>
        <taxon>Bacteria</taxon>
        <taxon>Pseudomonadati</taxon>
        <taxon>Pseudomonadota</taxon>
        <taxon>Gammaproteobacteria</taxon>
        <taxon>Alteromonadales</taxon>
        <taxon>Shewanellaceae</taxon>
        <taxon>Shewanella</taxon>
    </lineage>
</organism>
<evidence type="ECO:0000256" key="8">
    <source>
        <dbReference type="HAMAP-Rule" id="MF_00461"/>
    </source>
</evidence>
<evidence type="ECO:0000256" key="4">
    <source>
        <dbReference type="ARBA" id="ARBA00022737"/>
    </source>
</evidence>
<dbReference type="HOGENOM" id="CLU_010808_2_1_6"/>
<keyword evidence="3 8" id="KW-0479">Metal-binding</keyword>
<dbReference type="Gene3D" id="3.40.50.11540">
    <property type="entry name" value="NADH-ubiquinone oxidoreductase 51kDa subunit"/>
    <property type="match status" value="1"/>
</dbReference>
<sequence>MLTLLEQIDKGTLWRIPGGIHPPEHKTLSNQSKISRLPLADHYLIPVPGVGENCTLAVKVGDTVTKGQPLTLGEGFRHLPVHAPVSGRVVAIEERASNHASALPVLTCVIENDHQEKWIESVHTPLSLEQVAEMDNDDIIRRIQSAGIAGLGGAAFPTHIKLKPVSEIELLIINGVECEPYITSDDKLMQESCDEIVRGIEIVHQLLSPKRIIVAIEDNKPEAVEQMGHALNRSQLPSHCARVSKIPTLYPSGGEKQLIQILTGQEVPSGAIPANLGILVQNVGTAYSIAQAVYRNMPLIERVVTLTGQNIAKPGNYWVPIGTPVEHLLEVGQFRGDANAPVIIGGPMMGYMLPNVAAPITKGTNCVLMPSEQEVAPPSPEQPCIRCGECAQACPAQLLPQQLFWHAKAQEYDKAASYNLRDCIECGCCSYVCPSDIPLVEYYRVAKSALRQEAEEKKQAELAKQRFDSRTLRLEQEKQAREEKAKQAAERRKAQMTGSDKDAVAAAMARIQAKKAAEAQASAGATTEKPQDKVAAAIARAKAKKAAQKTSSETETETSEQPASQVKGADNRESAAVSQKEKVAAAIARAKAKKAAQDTADTTEASQAPAQQGAETAPLSQKDKVAAAIARAKAKKAAQAGANDQQAATVEHRDEPIERTGETAKPSESQSASTDDTEGTEKADAAAAKKAKIAAAIAKAKAKKAQLDAGASDEPDVMTPAEDIEANSPEAIKKAKIAAAVAKAKAKKAQQAGAGDEPKAEITTDAEPAKAEANDDAEAGSPEAIKKAKIAAAVAKAKAKKAAQASAGDEQLAPSESQTDIEDFADAEDVADTSSPEAIKKAKIAAAVAKAKAKKLAKAEAETPNNEHKD</sequence>
<dbReference type="PROSITE" id="PS51379">
    <property type="entry name" value="4FE4S_FER_2"/>
    <property type="match status" value="2"/>
</dbReference>